<dbReference type="AlphaFoldDB" id="A0A6H5I100"/>
<evidence type="ECO:0000313" key="3">
    <source>
        <dbReference type="EMBL" id="CAB0029638.1"/>
    </source>
</evidence>
<gene>
    <name evidence="3" type="ORF">TBRA_LOCUS1667</name>
</gene>
<feature type="region of interest" description="Disordered" evidence="2">
    <location>
        <begin position="297"/>
        <end position="334"/>
    </location>
</feature>
<evidence type="ECO:0000256" key="2">
    <source>
        <dbReference type="SAM" id="MobiDB-lite"/>
    </source>
</evidence>
<protein>
    <submittedName>
        <fullName evidence="3">Uncharacterized protein</fullName>
    </submittedName>
</protein>
<feature type="compositionally biased region" description="Basic residues" evidence="2">
    <location>
        <begin position="569"/>
        <end position="579"/>
    </location>
</feature>
<feature type="non-terminal residue" evidence="3">
    <location>
        <position position="1"/>
    </location>
</feature>
<name>A0A6H5I100_9HYME</name>
<dbReference type="InterPro" id="IPR036770">
    <property type="entry name" value="Ankyrin_rpt-contain_sf"/>
</dbReference>
<organism evidence="3 4">
    <name type="scientific">Trichogramma brassicae</name>
    <dbReference type="NCBI Taxonomy" id="86971"/>
    <lineage>
        <taxon>Eukaryota</taxon>
        <taxon>Metazoa</taxon>
        <taxon>Ecdysozoa</taxon>
        <taxon>Arthropoda</taxon>
        <taxon>Hexapoda</taxon>
        <taxon>Insecta</taxon>
        <taxon>Pterygota</taxon>
        <taxon>Neoptera</taxon>
        <taxon>Endopterygota</taxon>
        <taxon>Hymenoptera</taxon>
        <taxon>Apocrita</taxon>
        <taxon>Proctotrupomorpha</taxon>
        <taxon>Chalcidoidea</taxon>
        <taxon>Trichogrammatidae</taxon>
        <taxon>Trichogramma</taxon>
    </lineage>
</organism>
<proteinExistence type="predicted"/>
<feature type="compositionally biased region" description="Basic and acidic residues" evidence="2">
    <location>
        <begin position="173"/>
        <end position="182"/>
    </location>
</feature>
<feature type="region of interest" description="Disordered" evidence="2">
    <location>
        <begin position="539"/>
        <end position="655"/>
    </location>
</feature>
<sequence>LLTRVQVTFGGNARGKGRYHDDGFAEMLFRISKKQRRLVQIDVQDKLGRTPLQLAVANLLPNVVDALLNHGADLSNFSFPTVAFFTMRCNPWIMKLGLASLALIVIERLGNKGYEMQRADALTIMNLFANHRLFDNSVNLQKCWHDDDEFVKGAKKIKSRTRPKYDAGGYTRSPRETMPERRERDIHIQRRRWSTRREEGVYTRRRSPRETKREKARRRRQCDFFDCEIYSRATTTTTTTNGIDASNCKYTSAPAQFPNTDVIARYTYVEAQSCVPDRKGTFAVHCDDCQARDTAQKLSGGATTTTTESLPRSICNNDHSGGPDKSVRRSSMSRSEPLQSLDIFFRPPAAATTFRYFGKTYVAAWSTRPRWNLQSTNMATGTNNGKVRTRAQVEQFKQRMEALVRLEAPSMVWAKIRELPIQAVMEKLQQRRLSISGDEETLRVRLFRARCKALPNSNQLDVPWDPETDEEPEQDEKSLNETILQTKKPRDGDRPSAGRWCTTGADGGCVHPADDRGTHGDDRDAKVGIAVAQEIAKLSRGEASADAGGTSAGLGLRSSPSRDSGLTPKIRKPPRKMPRKMVTVEDRDMEEVQETSTPWDPKTPLGLLPGRLGVNEEPSDESESDSEREPVNWRGRQTQRSWPKTEPAMVTPTDHVRAEQRWKWARMLREIRV</sequence>
<feature type="region of interest" description="Disordered" evidence="2">
    <location>
        <begin position="457"/>
        <end position="499"/>
    </location>
</feature>
<evidence type="ECO:0000313" key="4">
    <source>
        <dbReference type="Proteomes" id="UP000479190"/>
    </source>
</evidence>
<dbReference type="SMART" id="SM00248">
    <property type="entry name" value="ANK"/>
    <property type="match status" value="1"/>
</dbReference>
<dbReference type="Proteomes" id="UP000479190">
    <property type="component" value="Unassembled WGS sequence"/>
</dbReference>
<feature type="repeat" description="ANK" evidence="1">
    <location>
        <begin position="47"/>
        <end position="79"/>
    </location>
</feature>
<feature type="compositionally biased region" description="Polar residues" evidence="2">
    <location>
        <begin position="301"/>
        <end position="319"/>
    </location>
</feature>
<keyword evidence="1" id="KW-0040">ANK repeat</keyword>
<dbReference type="SUPFAM" id="SSF48403">
    <property type="entry name" value="Ankyrin repeat"/>
    <property type="match status" value="1"/>
</dbReference>
<dbReference type="Gene3D" id="1.25.40.20">
    <property type="entry name" value="Ankyrin repeat-containing domain"/>
    <property type="match status" value="1"/>
</dbReference>
<feature type="compositionally biased region" description="Acidic residues" evidence="2">
    <location>
        <begin position="464"/>
        <end position="474"/>
    </location>
</feature>
<dbReference type="EMBL" id="CADCXV010000335">
    <property type="protein sequence ID" value="CAB0029638.1"/>
    <property type="molecule type" value="Genomic_DNA"/>
</dbReference>
<evidence type="ECO:0000256" key="1">
    <source>
        <dbReference type="PROSITE-ProRule" id="PRU00023"/>
    </source>
</evidence>
<dbReference type="PROSITE" id="PS50088">
    <property type="entry name" value="ANK_REPEAT"/>
    <property type="match status" value="1"/>
</dbReference>
<dbReference type="InterPro" id="IPR002110">
    <property type="entry name" value="Ankyrin_rpt"/>
</dbReference>
<dbReference type="PROSITE" id="PS50297">
    <property type="entry name" value="ANK_REP_REGION"/>
    <property type="match status" value="1"/>
</dbReference>
<accession>A0A6H5I100</accession>
<feature type="region of interest" description="Disordered" evidence="2">
    <location>
        <begin position="162"/>
        <end position="182"/>
    </location>
</feature>
<keyword evidence="4" id="KW-1185">Reference proteome</keyword>
<reference evidence="3 4" key="1">
    <citation type="submission" date="2020-02" db="EMBL/GenBank/DDBJ databases">
        <authorList>
            <person name="Ferguson B K."/>
        </authorList>
    </citation>
    <scope>NUCLEOTIDE SEQUENCE [LARGE SCALE GENOMIC DNA]</scope>
</reference>